<dbReference type="AlphaFoldDB" id="A0A9X6RLN4"/>
<organism evidence="2 3">
    <name type="scientific">Hypsibius exemplaris</name>
    <name type="common">Freshwater tardigrade</name>
    <dbReference type="NCBI Taxonomy" id="2072580"/>
    <lineage>
        <taxon>Eukaryota</taxon>
        <taxon>Metazoa</taxon>
        <taxon>Ecdysozoa</taxon>
        <taxon>Tardigrada</taxon>
        <taxon>Eutardigrada</taxon>
        <taxon>Parachela</taxon>
        <taxon>Hypsibioidea</taxon>
        <taxon>Hypsibiidae</taxon>
        <taxon>Hypsibius</taxon>
    </lineage>
</organism>
<comment type="caution">
    <text evidence="2">The sequence shown here is derived from an EMBL/GenBank/DDBJ whole genome shotgun (WGS) entry which is preliminary data.</text>
</comment>
<sequence length="152" mass="16940">MAVINEHSTCDDLDHLTTPFLRAECEALGLGTTGRKHTLINNILEYYGNLITGSLSSASSPLEDIPEPARSILEVYHGHQPRTVNVSHPEIGRALPTHSLLPVSEKLRKKLMDQFAFIDLADLLPANRELDQSVFTRMSGESDLRRETISTY</sequence>
<keyword evidence="3" id="KW-1185">Reference proteome</keyword>
<protein>
    <recommendedName>
        <fullName evidence="1">SAP domain-containing protein</fullName>
    </recommendedName>
</protein>
<dbReference type="PROSITE" id="PS50800">
    <property type="entry name" value="SAP"/>
    <property type="match status" value="1"/>
</dbReference>
<dbReference type="InterPro" id="IPR036361">
    <property type="entry name" value="SAP_dom_sf"/>
</dbReference>
<gene>
    <name evidence="2" type="ORF">BV898_17056</name>
</gene>
<dbReference type="EMBL" id="MTYJ01000276">
    <property type="protein sequence ID" value="OWA52608.1"/>
    <property type="molecule type" value="Genomic_DNA"/>
</dbReference>
<evidence type="ECO:0000313" key="2">
    <source>
        <dbReference type="EMBL" id="OWA52608.1"/>
    </source>
</evidence>
<dbReference type="Proteomes" id="UP000192578">
    <property type="component" value="Unassembled WGS sequence"/>
</dbReference>
<evidence type="ECO:0000313" key="3">
    <source>
        <dbReference type="Proteomes" id="UP000192578"/>
    </source>
</evidence>
<feature type="domain" description="SAP" evidence="1">
    <location>
        <begin position="13"/>
        <end position="47"/>
    </location>
</feature>
<reference evidence="3" key="1">
    <citation type="submission" date="2017-01" db="EMBL/GenBank/DDBJ databases">
        <title>Comparative genomics of anhydrobiosis in the tardigrade Hypsibius dujardini.</title>
        <authorList>
            <person name="Yoshida Y."/>
            <person name="Koutsovoulos G."/>
            <person name="Laetsch D."/>
            <person name="Stevens L."/>
            <person name="Kumar S."/>
            <person name="Horikawa D."/>
            <person name="Ishino K."/>
            <person name="Komine S."/>
            <person name="Tomita M."/>
            <person name="Blaxter M."/>
            <person name="Arakawa K."/>
        </authorList>
    </citation>
    <scope>NUCLEOTIDE SEQUENCE [LARGE SCALE GENOMIC DNA]</scope>
    <source>
        <strain evidence="3">Z151</strain>
    </source>
</reference>
<dbReference type="InterPro" id="IPR003034">
    <property type="entry name" value="SAP_dom"/>
</dbReference>
<dbReference type="Pfam" id="PF02037">
    <property type="entry name" value="SAP"/>
    <property type="match status" value="1"/>
</dbReference>
<evidence type="ECO:0000259" key="1">
    <source>
        <dbReference type="PROSITE" id="PS50800"/>
    </source>
</evidence>
<name>A0A9X6RLN4_HYPEX</name>
<dbReference type="SUPFAM" id="SSF68906">
    <property type="entry name" value="SAP domain"/>
    <property type="match status" value="1"/>
</dbReference>
<accession>A0A9X6RLN4</accession>
<proteinExistence type="predicted"/>
<dbReference type="SMART" id="SM00513">
    <property type="entry name" value="SAP"/>
    <property type="match status" value="1"/>
</dbReference>